<dbReference type="Pfam" id="PF04422">
    <property type="entry name" value="FrhB_FdhB_N"/>
    <property type="match status" value="1"/>
</dbReference>
<evidence type="ECO:0000313" key="3">
    <source>
        <dbReference type="Proteomes" id="UP000320390"/>
    </source>
</evidence>
<dbReference type="InterPro" id="IPR007516">
    <property type="entry name" value="Co_F420_Hydgase/DH_bsu_N"/>
</dbReference>
<evidence type="ECO:0000313" key="2">
    <source>
        <dbReference type="EMBL" id="QDV06333.1"/>
    </source>
</evidence>
<dbReference type="PROSITE" id="PS51379">
    <property type="entry name" value="4FE4S_FER_2"/>
    <property type="match status" value="1"/>
</dbReference>
<name>A0A518EQG8_9BACT</name>
<protein>
    <submittedName>
        <fullName evidence="2">Coenzyme F420-reducing hydrogenase subunit beta</fullName>
    </submittedName>
</protein>
<keyword evidence="3" id="KW-1185">Reference proteome</keyword>
<dbReference type="Pfam" id="PF04432">
    <property type="entry name" value="FrhB_FdhB_C"/>
    <property type="match status" value="1"/>
</dbReference>
<dbReference type="AlphaFoldDB" id="A0A518EQG8"/>
<dbReference type="GO" id="GO:0033354">
    <property type="term" value="P:chlorophyll cycle"/>
    <property type="evidence" value="ECO:0007669"/>
    <property type="project" value="TreeGrafter"/>
</dbReference>
<dbReference type="RefSeq" id="WP_419191149.1">
    <property type="nucleotide sequence ID" value="NZ_CP036434.1"/>
</dbReference>
<dbReference type="InterPro" id="IPR017896">
    <property type="entry name" value="4Fe4S_Fe-S-bd"/>
</dbReference>
<proteinExistence type="predicted"/>
<dbReference type="PANTHER" id="PTHR31332:SF0">
    <property type="entry name" value="7-HYDROXYMETHYL CHLOROPHYLL A REDUCTASE, CHLOROPLASTIC"/>
    <property type="match status" value="1"/>
</dbReference>
<dbReference type="InterPro" id="IPR007525">
    <property type="entry name" value="FrhB_FdhB_C"/>
</dbReference>
<gene>
    <name evidence="2" type="ORF">Poly30_18420</name>
</gene>
<sequence>MNSAIQSIRDVAERQLCSGCGACAYMQPDAVRMVDDLGQGRRPIMLGDADTTEALAACPGAELVHDYDRTEVMAELHRGWGPVREIWEGWASDQEIRFEASSGGAATALALFGLEHDGAGGVLHIAAREDVPTLNETRLSRTRAEVTAATGSRYAPASPCDSLALAESADAPVVFIGKPCDAAAVKKARALRPALDAKISVTIAIFCAGAPSTEGTHEMLKLMGFEDPLAVDSVRYRGRGWPGRARGVQADREESLSYHESWGQVLQRFVPWRCRICPDHTGEFADISVGDPWYHGTIPEGESGRSLVIARTQRGVDFLRRAREAGALELVPRGAEALTRSQPNLLHVRGAVFGRVLTSRLLGAATPRYRGFHVFDAWLKHLSVKQRAQAFYGTVKRVFTKGLRKRLPVVPYEPAVRNAAIEATGQREPMPGSDVA</sequence>
<reference evidence="2 3" key="1">
    <citation type="submission" date="2019-02" db="EMBL/GenBank/DDBJ databases">
        <title>Deep-cultivation of Planctomycetes and their phenomic and genomic characterization uncovers novel biology.</title>
        <authorList>
            <person name="Wiegand S."/>
            <person name="Jogler M."/>
            <person name="Boedeker C."/>
            <person name="Pinto D."/>
            <person name="Vollmers J."/>
            <person name="Rivas-Marin E."/>
            <person name="Kohn T."/>
            <person name="Peeters S.H."/>
            <person name="Heuer A."/>
            <person name="Rast P."/>
            <person name="Oberbeckmann S."/>
            <person name="Bunk B."/>
            <person name="Jeske O."/>
            <person name="Meyerdierks A."/>
            <person name="Storesund J.E."/>
            <person name="Kallscheuer N."/>
            <person name="Luecker S."/>
            <person name="Lage O.M."/>
            <person name="Pohl T."/>
            <person name="Merkel B.J."/>
            <person name="Hornburger P."/>
            <person name="Mueller R.-W."/>
            <person name="Bruemmer F."/>
            <person name="Labrenz M."/>
            <person name="Spormann A.M."/>
            <person name="Op den Camp H."/>
            <person name="Overmann J."/>
            <person name="Amann R."/>
            <person name="Jetten M.S.M."/>
            <person name="Mascher T."/>
            <person name="Medema M.H."/>
            <person name="Devos D.P."/>
            <person name="Kaster A.-K."/>
            <person name="Ovreas L."/>
            <person name="Rohde M."/>
            <person name="Galperin M.Y."/>
            <person name="Jogler C."/>
        </authorList>
    </citation>
    <scope>NUCLEOTIDE SEQUENCE [LARGE SCALE GENOMIC DNA]</scope>
    <source>
        <strain evidence="2 3">Poly30</strain>
    </source>
</reference>
<dbReference type="GO" id="GO:0090415">
    <property type="term" value="F:7-hydroxymethyl chlorophyll a reductase activity"/>
    <property type="evidence" value="ECO:0007669"/>
    <property type="project" value="TreeGrafter"/>
</dbReference>
<dbReference type="EMBL" id="CP036434">
    <property type="protein sequence ID" value="QDV06333.1"/>
    <property type="molecule type" value="Genomic_DNA"/>
</dbReference>
<dbReference type="Proteomes" id="UP000320390">
    <property type="component" value="Chromosome"/>
</dbReference>
<organism evidence="2 3">
    <name type="scientific">Saltatorellus ferox</name>
    <dbReference type="NCBI Taxonomy" id="2528018"/>
    <lineage>
        <taxon>Bacteria</taxon>
        <taxon>Pseudomonadati</taxon>
        <taxon>Planctomycetota</taxon>
        <taxon>Planctomycetia</taxon>
        <taxon>Planctomycetia incertae sedis</taxon>
        <taxon>Saltatorellus</taxon>
    </lineage>
</organism>
<dbReference type="InterPro" id="IPR045220">
    <property type="entry name" value="FRHB/FDHB/HCAR-like"/>
</dbReference>
<feature type="domain" description="4Fe-4S ferredoxin-type" evidence="1">
    <location>
        <begin position="8"/>
        <end position="36"/>
    </location>
</feature>
<dbReference type="PANTHER" id="PTHR31332">
    <property type="entry name" value="7-HYDROXYMETHYL CHLOROPHYLL A REDUCTASE, CHLOROPLASTIC"/>
    <property type="match status" value="1"/>
</dbReference>
<accession>A0A518EQG8</accession>
<evidence type="ECO:0000259" key="1">
    <source>
        <dbReference type="PROSITE" id="PS51379"/>
    </source>
</evidence>